<dbReference type="Proteomes" id="UP000001646">
    <property type="component" value="Chromosome 2"/>
</dbReference>
<organism evidence="3 4">
    <name type="scientific">Anolis carolinensis</name>
    <name type="common">Green anole</name>
    <name type="synonym">American chameleon</name>
    <dbReference type="NCBI Taxonomy" id="28377"/>
    <lineage>
        <taxon>Eukaryota</taxon>
        <taxon>Metazoa</taxon>
        <taxon>Chordata</taxon>
        <taxon>Craniata</taxon>
        <taxon>Vertebrata</taxon>
        <taxon>Euteleostomi</taxon>
        <taxon>Lepidosauria</taxon>
        <taxon>Squamata</taxon>
        <taxon>Bifurcata</taxon>
        <taxon>Unidentata</taxon>
        <taxon>Episquamata</taxon>
        <taxon>Toxicofera</taxon>
        <taxon>Iguania</taxon>
        <taxon>Dactyloidae</taxon>
        <taxon>Anolis</taxon>
    </lineage>
</organism>
<feature type="signal peptide" evidence="2">
    <location>
        <begin position="1"/>
        <end position="19"/>
    </location>
</feature>
<feature type="region of interest" description="Disordered" evidence="1">
    <location>
        <begin position="548"/>
        <end position="682"/>
    </location>
</feature>
<feature type="region of interest" description="Disordered" evidence="1">
    <location>
        <begin position="1024"/>
        <end position="1069"/>
    </location>
</feature>
<evidence type="ECO:0000256" key="1">
    <source>
        <dbReference type="SAM" id="MobiDB-lite"/>
    </source>
</evidence>
<accession>A0A803TR10</accession>
<feature type="compositionally biased region" description="Polar residues" evidence="1">
    <location>
        <begin position="384"/>
        <end position="406"/>
    </location>
</feature>
<dbReference type="InterPro" id="IPR015673">
    <property type="entry name" value="Enamelin"/>
</dbReference>
<dbReference type="GO" id="GO:0070175">
    <property type="term" value="P:positive regulation of enamel mineralization"/>
    <property type="evidence" value="ECO:0000318"/>
    <property type="project" value="GO_Central"/>
</dbReference>
<dbReference type="CTD" id="10117"/>
<protein>
    <submittedName>
        <fullName evidence="3">Enamelin</fullName>
    </submittedName>
</protein>
<feature type="region of interest" description="Disordered" evidence="1">
    <location>
        <begin position="368"/>
        <end position="465"/>
    </location>
</feature>
<gene>
    <name evidence="3" type="primary">enam</name>
</gene>
<feature type="compositionally biased region" description="Basic and acidic residues" evidence="1">
    <location>
        <begin position="630"/>
        <end position="653"/>
    </location>
</feature>
<feature type="compositionally biased region" description="Polar residues" evidence="1">
    <location>
        <begin position="654"/>
        <end position="682"/>
    </location>
</feature>
<name>A0A803TR10_ANOCA</name>
<dbReference type="OrthoDB" id="9900243at2759"/>
<keyword evidence="2" id="KW-0732">Signal</keyword>
<dbReference type="GeneID" id="100499197"/>
<reference evidence="3" key="2">
    <citation type="submission" date="2025-08" db="UniProtKB">
        <authorList>
            <consortium name="Ensembl"/>
        </authorList>
    </citation>
    <scope>IDENTIFICATION</scope>
</reference>
<feature type="compositionally biased region" description="Low complexity" evidence="1">
    <location>
        <begin position="118"/>
        <end position="131"/>
    </location>
</feature>
<dbReference type="GeneTree" id="ENSGT00440000037826"/>
<dbReference type="Ensembl" id="ENSACAT00000053358.1">
    <property type="protein sequence ID" value="ENSACAP00000037650.1"/>
    <property type="gene ID" value="ENSACAG00000023309.3"/>
</dbReference>
<feature type="compositionally biased region" description="Low complexity" evidence="1">
    <location>
        <begin position="248"/>
        <end position="264"/>
    </location>
</feature>
<proteinExistence type="predicted"/>
<feature type="chain" id="PRO_5033060123" evidence="2">
    <location>
        <begin position="20"/>
        <end position="1097"/>
    </location>
</feature>
<dbReference type="GO" id="GO:0030345">
    <property type="term" value="F:structural constituent of tooth enamel"/>
    <property type="evidence" value="ECO:0000318"/>
    <property type="project" value="GO_Central"/>
</dbReference>
<feature type="compositionally biased region" description="Polar residues" evidence="1">
    <location>
        <begin position="282"/>
        <end position="312"/>
    </location>
</feature>
<feature type="compositionally biased region" description="Pro residues" evidence="1">
    <location>
        <begin position="148"/>
        <end position="157"/>
    </location>
</feature>
<evidence type="ECO:0000313" key="4">
    <source>
        <dbReference type="Proteomes" id="UP000001646"/>
    </source>
</evidence>
<feature type="region of interest" description="Disordered" evidence="1">
    <location>
        <begin position="88"/>
        <end position="185"/>
    </location>
</feature>
<keyword evidence="4" id="KW-1185">Reference proteome</keyword>
<dbReference type="InParanoid" id="A0A803TR10"/>
<dbReference type="GO" id="GO:0097186">
    <property type="term" value="P:amelogenesis"/>
    <property type="evidence" value="ECO:0000318"/>
    <property type="project" value="GO_Central"/>
</dbReference>
<feature type="compositionally biased region" description="Polar residues" evidence="1">
    <location>
        <begin position="548"/>
        <end position="584"/>
    </location>
</feature>
<reference evidence="3" key="3">
    <citation type="submission" date="2025-09" db="UniProtKB">
        <authorList>
            <consortium name="Ensembl"/>
        </authorList>
    </citation>
    <scope>IDENTIFICATION</scope>
</reference>
<evidence type="ECO:0000313" key="3">
    <source>
        <dbReference type="Ensembl" id="ENSACAP00000037650.1"/>
    </source>
</evidence>
<dbReference type="KEGG" id="acs:100499197"/>
<evidence type="ECO:0000256" key="2">
    <source>
        <dbReference type="SAM" id="SignalP"/>
    </source>
</evidence>
<dbReference type="AlphaFoldDB" id="A0A803TR10"/>
<dbReference type="OMA" id="WNSWDHR"/>
<dbReference type="Pfam" id="PF15362">
    <property type="entry name" value="Enamelin"/>
    <property type="match status" value="1"/>
</dbReference>
<dbReference type="PANTHER" id="PTHR16784:SF2">
    <property type="entry name" value="ENAMELIN"/>
    <property type="match status" value="1"/>
</dbReference>
<dbReference type="GO" id="GO:0031012">
    <property type="term" value="C:extracellular matrix"/>
    <property type="evidence" value="ECO:0000318"/>
    <property type="project" value="GO_Central"/>
</dbReference>
<dbReference type="GO" id="GO:0036305">
    <property type="term" value="P:ameloblast differentiation"/>
    <property type="evidence" value="ECO:0000318"/>
    <property type="project" value="GO_Central"/>
</dbReference>
<dbReference type="PANTHER" id="PTHR16784">
    <property type="entry name" value="ENAMELIN"/>
    <property type="match status" value="1"/>
</dbReference>
<sequence length="1097" mass="124848">MQRMKQLLLYLCLIGTSWAVRLRKPRKAGFGSKSEEMMQYGPFGYLNSPQLTQLAASLYGYRSGFPQMVPQQPTFPLQRFYLWPQQMPVHQSARPPQQKAHQTPVPKKPNSRPRLKPRLVPQQPRYQQPQPKIHLPAKQPPVATHPFQPQPQTPVQPPKGEKPQQPQAFPPHPQQPWQFPQIFGHGGFQPQLFNPYQGHMPFGRPPNSEEGNPYFGPGYQGMGGRPPYYSEEMFEQEDKEAPKESPATDPVTNSTDTNSTVSNPASQGGNGTMSGLSEKATGANSPGLQNNMFSGNAVSTSSPTTQTSEGNGVAQNVLEQIRHRSKLPNGDVIQSFPSGRQHSTMQVSNIHKPHEHMENTKQNLISRGNPSIQSEDPTYPMGNGWNSNHRGNIQNTNVNNPSTNTRHIPYGQQEQPHYPERNEFSQIDSVPFPSSDPVGQWNKDPIYRDNDPKNSPPEGHPLDPQFKTMRIDNIYNARQDAERFQPSGMHQSNALSHQGVNLATRRTPFEIETHQYDWREQPFNHIDQKRGQFLSAQTPTWNNREASQLFQEAPPRQSSMYSSGSFNQREMPTYSGKKSYNQYTHPFPPRAWEDREHSPTISPSDQRESSPYPPVSPSDQIQRNTYYRRIQPEYEPYPRQDPWTREQHLHDPDNQYSNSPYNPTHHQTYQKYTTENPPSEISNLPYRKINQWTQEEHSPVHTAGHLRQMENVPYRTNSKFEQGERKFQNVGSGSPQQRNTFQEEAQYAERNTWVPQRVDPSAQKETAPYYNIYSTDFRGNPTHVEDRERIIHMNAPISTENAPRRRHYLDRMGYSDDYPKERRMITSQSTANQLCCADDSPMPRENRLAPLRSAPQFRHALWAAKESSTYPDGSHANYVRHAHSPAGIQANNPLKNGGREQEELGAFRVENAGSEKSLPCSNSHLSQDSKQEANLQRGLFKFRNMPCHGSNIRGDRHNPLAHLVGTGQSFGRGTLNFLPEQFPQPHGIQSEALVSEDDGKEYAALGAKRIPCFGSWLKQYLSNTEVPSGDQQRDPFYGENPVPTERPNSIPPKPEPISSSFLSNGVEEKPLKINAPEEEWAKLATQSTPDCLLLQKK</sequence>
<feature type="region of interest" description="Disordered" evidence="1">
    <location>
        <begin position="200"/>
        <end position="312"/>
    </location>
</feature>
<reference evidence="3 4" key="1">
    <citation type="submission" date="2009-12" db="EMBL/GenBank/DDBJ databases">
        <title>The Genome Sequence of Anolis carolinensis (Green Anole Lizard).</title>
        <authorList>
            <consortium name="The Genome Sequencing Platform"/>
            <person name="Di Palma F."/>
            <person name="Alfoldi J."/>
            <person name="Heiman D."/>
            <person name="Young S."/>
            <person name="Grabherr M."/>
            <person name="Johnson J."/>
            <person name="Lander E.S."/>
            <person name="Lindblad-Toh K."/>
        </authorList>
    </citation>
    <scope>NUCLEOTIDE SEQUENCE [LARGE SCALE GENOMIC DNA]</scope>
    <source>
        <strain evidence="3 4">JBL SC #1</strain>
    </source>
</reference>